<dbReference type="RefSeq" id="XP_062772011.1">
    <property type="nucleotide sequence ID" value="XM_062905464.1"/>
</dbReference>
<keyword evidence="2" id="KW-1185">Reference proteome</keyword>
<comment type="caution">
    <text evidence="1">The sequence shown here is derived from an EMBL/GenBank/DDBJ whole genome shotgun (WGS) entry which is preliminary data.</text>
</comment>
<protein>
    <submittedName>
        <fullName evidence="1">Uncharacterized protein</fullName>
    </submittedName>
</protein>
<gene>
    <name evidence="1" type="ORF">QC763_0026900</name>
</gene>
<reference evidence="1 2" key="1">
    <citation type="journal article" date="2023" name="bioRxiv">
        <title>High-quality genome assemblies of four members of thePodospora anserinaspecies complex.</title>
        <authorList>
            <person name="Ament-Velasquez S.L."/>
            <person name="Vogan A.A."/>
            <person name="Wallerman O."/>
            <person name="Hartmann F."/>
            <person name="Gautier V."/>
            <person name="Silar P."/>
            <person name="Giraud T."/>
            <person name="Johannesson H."/>
        </authorList>
    </citation>
    <scope>NUCLEOTIDE SEQUENCE [LARGE SCALE GENOMIC DNA]</scope>
    <source>
        <strain evidence="1 2">CBS 411.78</strain>
    </source>
</reference>
<name>A0ABR0I3I7_9PEZI</name>
<dbReference type="Proteomes" id="UP001326199">
    <property type="component" value="Unassembled WGS sequence"/>
</dbReference>
<evidence type="ECO:0000313" key="2">
    <source>
        <dbReference type="Proteomes" id="UP001326199"/>
    </source>
</evidence>
<proteinExistence type="predicted"/>
<sequence length="93" mass="10228">MMWKDRLHRRAYFPSLPVRMADGDLASLSDAVLCKWSDPAPRVLRTMPHAAAENALECVVAKMLMGVGSRRTCTRPTFDSLVVVVVITSPVSA</sequence>
<dbReference type="GeneID" id="87925436"/>
<organism evidence="1 2">
    <name type="scientific">Podospora pseudopauciseta</name>
    <dbReference type="NCBI Taxonomy" id="2093780"/>
    <lineage>
        <taxon>Eukaryota</taxon>
        <taxon>Fungi</taxon>
        <taxon>Dikarya</taxon>
        <taxon>Ascomycota</taxon>
        <taxon>Pezizomycotina</taxon>
        <taxon>Sordariomycetes</taxon>
        <taxon>Sordariomycetidae</taxon>
        <taxon>Sordariales</taxon>
        <taxon>Podosporaceae</taxon>
        <taxon>Podospora</taxon>
    </lineage>
</organism>
<accession>A0ABR0I3I7</accession>
<dbReference type="EMBL" id="JAFFHB010000001">
    <property type="protein sequence ID" value="KAK4674689.1"/>
    <property type="molecule type" value="Genomic_DNA"/>
</dbReference>
<evidence type="ECO:0000313" key="1">
    <source>
        <dbReference type="EMBL" id="KAK4674689.1"/>
    </source>
</evidence>